<dbReference type="EMBL" id="AP027734">
    <property type="protein sequence ID" value="BDZ56054.1"/>
    <property type="molecule type" value="Genomic_DNA"/>
</dbReference>
<gene>
    <name evidence="1" type="ORF">GCM10025870_31270</name>
</gene>
<evidence type="ECO:0000313" key="1">
    <source>
        <dbReference type="EMBL" id="BDZ56054.1"/>
    </source>
</evidence>
<evidence type="ECO:0008006" key="3">
    <source>
        <dbReference type="Google" id="ProtNLM"/>
    </source>
</evidence>
<dbReference type="Proteomes" id="UP001321477">
    <property type="component" value="Chromosome"/>
</dbReference>
<name>A0ABM8H5G9_9MICO</name>
<dbReference type="RefSeq" id="WP_234659297.1">
    <property type="nucleotide sequence ID" value="NZ_AP027734.1"/>
</dbReference>
<keyword evidence="2" id="KW-1185">Reference proteome</keyword>
<evidence type="ECO:0000313" key="2">
    <source>
        <dbReference type="Proteomes" id="UP001321477"/>
    </source>
</evidence>
<organism evidence="1 2">
    <name type="scientific">Agromyces marinus</name>
    <dbReference type="NCBI Taxonomy" id="1389020"/>
    <lineage>
        <taxon>Bacteria</taxon>
        <taxon>Bacillati</taxon>
        <taxon>Actinomycetota</taxon>
        <taxon>Actinomycetes</taxon>
        <taxon>Micrococcales</taxon>
        <taxon>Microbacteriaceae</taxon>
        <taxon>Agromyces</taxon>
    </lineage>
</organism>
<protein>
    <recommendedName>
        <fullName evidence="3">WD40-like Beta Propeller Repeat</fullName>
    </recommendedName>
</protein>
<proteinExistence type="predicted"/>
<sequence>MTATRRSASIFADGWADAAVTDTASGAKSVSFPEPIGDAAWIAGGRVLARHDSDGLFHALEAETGMVGTEGLELSRLWVTDAGTRVQAMDPHGVITPLDAADLRPAGMPLERDGWPIWFAKSPDGERVSVSYFVEPVRTADGTLTRIRVDVLDPDDHRVISSEPLPAGGTVILDTGDLIGLEDNRIGRYESDGLSRVGSLTGTAGGLGIPKLSVDGRTLLITAADGSGMLFDLPSGIRIGEPFRMDPGTLGAGHLRPDGLEMALSMPEGVVVWDLDPTHQFDAVCRIAGRELSADEWRTYLSDLGEQVSTCGFD</sequence>
<dbReference type="SUPFAM" id="SSF82171">
    <property type="entry name" value="DPP6 N-terminal domain-like"/>
    <property type="match status" value="1"/>
</dbReference>
<reference evidence="2" key="1">
    <citation type="journal article" date="2019" name="Int. J. Syst. Evol. Microbiol.">
        <title>The Global Catalogue of Microorganisms (GCM) 10K type strain sequencing project: providing services to taxonomists for standard genome sequencing and annotation.</title>
        <authorList>
            <consortium name="The Broad Institute Genomics Platform"/>
            <consortium name="The Broad Institute Genome Sequencing Center for Infectious Disease"/>
            <person name="Wu L."/>
            <person name="Ma J."/>
        </authorList>
    </citation>
    <scope>NUCLEOTIDE SEQUENCE [LARGE SCALE GENOMIC DNA]</scope>
    <source>
        <strain evidence="2">NBRC 109019</strain>
    </source>
</reference>
<accession>A0ABM8H5G9</accession>